<dbReference type="PROSITE" id="PS51419">
    <property type="entry name" value="RAB"/>
    <property type="match status" value="1"/>
</dbReference>
<dbReference type="Proteomes" id="UP000285712">
    <property type="component" value="Unassembled WGS sequence"/>
</dbReference>
<dbReference type="CDD" id="cd01860">
    <property type="entry name" value="Rab5_related"/>
    <property type="match status" value="1"/>
</dbReference>
<dbReference type="Pfam" id="PF00071">
    <property type="entry name" value="Ras"/>
    <property type="match status" value="1"/>
</dbReference>
<keyword evidence="2" id="KW-0732">Signal</keyword>
<feature type="chain" id="PRO_5018534024" evidence="2">
    <location>
        <begin position="19"/>
        <end position="389"/>
    </location>
</feature>
<feature type="signal peptide" evidence="2">
    <location>
        <begin position="1"/>
        <end position="18"/>
    </location>
</feature>
<dbReference type="AlphaFoldDB" id="A0A3R7AA57"/>
<gene>
    <name evidence="3" type="ORF">DYB35_010019</name>
</gene>
<dbReference type="SMART" id="SM00174">
    <property type="entry name" value="RHO"/>
    <property type="match status" value="1"/>
</dbReference>
<dbReference type="FunFam" id="3.40.50.300:FF:000808">
    <property type="entry name" value="Small GTP-binding protein, putative"/>
    <property type="match status" value="1"/>
</dbReference>
<keyword evidence="1" id="KW-0547">Nucleotide-binding</keyword>
<evidence type="ECO:0000313" key="4">
    <source>
        <dbReference type="Proteomes" id="UP000285712"/>
    </source>
</evidence>
<dbReference type="VEuPathDB" id="FungiDB:H257_11338"/>
<evidence type="ECO:0000256" key="1">
    <source>
        <dbReference type="ARBA" id="ARBA00022741"/>
    </source>
</evidence>
<organism evidence="3 4">
    <name type="scientific">Aphanomyces astaci</name>
    <name type="common">Crayfish plague agent</name>
    <dbReference type="NCBI Taxonomy" id="112090"/>
    <lineage>
        <taxon>Eukaryota</taxon>
        <taxon>Sar</taxon>
        <taxon>Stramenopiles</taxon>
        <taxon>Oomycota</taxon>
        <taxon>Saprolegniomycetes</taxon>
        <taxon>Saprolegniales</taxon>
        <taxon>Verrucalvaceae</taxon>
        <taxon>Aphanomyces</taxon>
    </lineage>
</organism>
<dbReference type="PRINTS" id="PR00449">
    <property type="entry name" value="RASTRNSFRMNG"/>
</dbReference>
<dbReference type="PROSITE" id="PS51421">
    <property type="entry name" value="RAS"/>
    <property type="match status" value="1"/>
</dbReference>
<dbReference type="SMART" id="SM00175">
    <property type="entry name" value="RAB"/>
    <property type="match status" value="1"/>
</dbReference>
<dbReference type="GO" id="GO:0005525">
    <property type="term" value="F:GTP binding"/>
    <property type="evidence" value="ECO:0007669"/>
    <property type="project" value="InterPro"/>
</dbReference>
<dbReference type="NCBIfam" id="TIGR00231">
    <property type="entry name" value="small_GTP"/>
    <property type="match status" value="1"/>
</dbReference>
<proteinExistence type="predicted"/>
<evidence type="ECO:0000256" key="2">
    <source>
        <dbReference type="SAM" id="SignalP"/>
    </source>
</evidence>
<dbReference type="GO" id="GO:0003924">
    <property type="term" value="F:GTPase activity"/>
    <property type="evidence" value="ECO:0007669"/>
    <property type="project" value="InterPro"/>
</dbReference>
<dbReference type="PANTHER" id="PTHR47978">
    <property type="match status" value="1"/>
</dbReference>
<dbReference type="EMBL" id="QUTG01003856">
    <property type="protein sequence ID" value="RHY90016.1"/>
    <property type="molecule type" value="Genomic_DNA"/>
</dbReference>
<accession>A0A3R7AA57</accession>
<comment type="caution">
    <text evidence="3">The sequence shown here is derived from an EMBL/GenBank/DDBJ whole genome shotgun (WGS) entry which is preliminary data.</text>
</comment>
<dbReference type="SUPFAM" id="SSF52540">
    <property type="entry name" value="P-loop containing nucleoside triphosphate hydrolases"/>
    <property type="match status" value="1"/>
</dbReference>
<reference evidence="3 4" key="1">
    <citation type="submission" date="2018-08" db="EMBL/GenBank/DDBJ databases">
        <title>Aphanomyces genome sequencing and annotation.</title>
        <authorList>
            <person name="Minardi D."/>
            <person name="Oidtmann B."/>
            <person name="Van Der Giezen M."/>
            <person name="Studholme D.J."/>
        </authorList>
    </citation>
    <scope>NUCLEOTIDE SEQUENCE [LARGE SCALE GENOMIC DNA]</scope>
    <source>
        <strain evidence="3 4">Sv</strain>
    </source>
</reference>
<dbReference type="VEuPathDB" id="FungiDB:H257_14062"/>
<dbReference type="InterPro" id="IPR001806">
    <property type="entry name" value="Small_GTPase"/>
</dbReference>
<name>A0A3R7AA57_APHAT</name>
<dbReference type="SMART" id="SM00173">
    <property type="entry name" value="RAS"/>
    <property type="match status" value="1"/>
</dbReference>
<dbReference type="InterPro" id="IPR027417">
    <property type="entry name" value="P-loop_NTPase"/>
</dbReference>
<sequence length="389" mass="41979">MKFLAALIHAAAAASSQAGTDPLALVFDSLAPDPLVMDPLDMGEIIAKYEKAGVQFRSPLAKDGCDAAACNGVIDCNLGLKLEFVNFTIRTIHVPTNASMWLEADLCPSAEGLPTCITSNTSARIPIQEFTEEVTFQWTPAYPIELKPNTTYSFTVFSNGETINESPIWLNGAKEFTTKNDPNADVRLATNMSADGTKAREVKVVLLGDTGVGKSSLVLRFVTNNFRPYSESTIGASFMSKMLLVGDQAIKYQIWDTAGQEKYHSLAPMYYRGAAAAIVVYDITRKQSLVTLKNWVKELKQLGPDNIVIAIAGNKSDLDDKREVSSATAKAYADEIGAVFIETSAKEDTNVLDLFKTISQQLPSPAGDNHALPEIVDPYGSGKAKGGCC</sequence>
<dbReference type="InterPro" id="IPR005225">
    <property type="entry name" value="Small_GTP-bd"/>
</dbReference>
<protein>
    <submittedName>
        <fullName evidence="3">Uncharacterized protein</fullName>
    </submittedName>
</protein>
<dbReference type="SMART" id="SM00176">
    <property type="entry name" value="RAN"/>
    <property type="match status" value="1"/>
</dbReference>
<evidence type="ECO:0000313" key="3">
    <source>
        <dbReference type="EMBL" id="RHY90016.1"/>
    </source>
</evidence>
<dbReference type="Gene3D" id="3.40.50.300">
    <property type="entry name" value="P-loop containing nucleotide triphosphate hydrolases"/>
    <property type="match status" value="1"/>
</dbReference>